<dbReference type="SUPFAM" id="SSF54060">
    <property type="entry name" value="His-Me finger endonucleases"/>
    <property type="match status" value="1"/>
</dbReference>
<dbReference type="InterPro" id="IPR044925">
    <property type="entry name" value="His-Me_finger_sf"/>
</dbReference>
<dbReference type="InterPro" id="IPR003615">
    <property type="entry name" value="HNH_nuc"/>
</dbReference>
<keyword evidence="3" id="KW-1185">Reference proteome</keyword>
<evidence type="ECO:0000313" key="2">
    <source>
        <dbReference type="EMBL" id="APD19661.1"/>
    </source>
</evidence>
<dbReference type="Proteomes" id="UP000225077">
    <property type="component" value="Segment"/>
</dbReference>
<accession>A0A1J0MEL6</accession>
<keyword evidence="2" id="KW-0378">Hydrolase</keyword>
<proteinExistence type="predicted"/>
<gene>
    <name evidence="2" type="ORF">PP74_49</name>
</gene>
<dbReference type="InterPro" id="IPR044930">
    <property type="entry name" value="Homing_endonuclease_His-Me"/>
</dbReference>
<organism evidence="2 3">
    <name type="scientific">Pectobacterium phage PP74</name>
    <dbReference type="NCBI Taxonomy" id="1916101"/>
    <lineage>
        <taxon>Viruses</taxon>
        <taxon>Duplodnaviria</taxon>
        <taxon>Heunggongvirae</taxon>
        <taxon>Uroviricota</taxon>
        <taxon>Caudoviricetes</taxon>
        <taxon>Autographivirales</taxon>
        <taxon>Autotranscriptaviridae</taxon>
        <taxon>Studiervirinae</taxon>
        <taxon>Berlinvirus</taxon>
        <taxon>Berlinvirus PP74</taxon>
    </lineage>
</organism>
<keyword evidence="2" id="KW-0540">Nuclease</keyword>
<dbReference type="Gene3D" id="3.90.75.10">
    <property type="entry name" value="Homing Intron 3 (I-ppo) Encoded Endonuclease, Chain A"/>
    <property type="match status" value="1"/>
</dbReference>
<keyword evidence="2" id="KW-0255">Endonuclease</keyword>
<dbReference type="EMBL" id="KY084243">
    <property type="protein sequence ID" value="APD19661.1"/>
    <property type="molecule type" value="Genomic_DNA"/>
</dbReference>
<dbReference type="GO" id="GO:0004519">
    <property type="term" value="F:endonuclease activity"/>
    <property type="evidence" value="ECO:0007669"/>
    <property type="project" value="UniProtKB-KW"/>
</dbReference>
<name>A0A1J0MEL6_9CAUD</name>
<protein>
    <submittedName>
        <fullName evidence="2">HNH homing endonuclease</fullName>
    </submittedName>
</protein>
<evidence type="ECO:0000313" key="3">
    <source>
        <dbReference type="Proteomes" id="UP000225077"/>
    </source>
</evidence>
<dbReference type="Pfam" id="PF13392">
    <property type="entry name" value="HNH_3"/>
    <property type="match status" value="1"/>
</dbReference>
<reference evidence="2 3" key="1">
    <citation type="submission" date="2016-11" db="EMBL/GenBank/DDBJ databases">
        <authorList>
            <person name="Jaros S."/>
            <person name="Januszkiewicz K."/>
            <person name="Wedrychowicz H."/>
        </authorList>
    </citation>
    <scope>NUCLEOTIDE SEQUENCE [LARGE SCALE GENOMIC DNA]</scope>
</reference>
<feature type="domain" description="HNH nuclease" evidence="1">
    <location>
        <begin position="47"/>
        <end position="79"/>
    </location>
</feature>
<evidence type="ECO:0000259" key="1">
    <source>
        <dbReference type="Pfam" id="PF13392"/>
    </source>
</evidence>
<sequence>MRVAVDPISGCHNFLGCKTSGGYGRIRVGGVHWMAHRYALSVHLKRPLEEGCVVMHLCDNPACVNPEHLREGTQKENMQDCKDKGRMHKATGPRAPRRPYINKINQRYNERLKAVLEADGSDLQVAKKLGLNLQWVKKAREGKLVMQEV</sequence>